<protein>
    <recommendedName>
        <fullName evidence="2">DUF6533 domain-containing protein</fullName>
    </recommendedName>
</protein>
<keyword evidence="1" id="KW-0812">Transmembrane</keyword>
<feature type="transmembrane region" description="Helical" evidence="1">
    <location>
        <begin position="68"/>
        <end position="89"/>
    </location>
</feature>
<dbReference type="OrthoDB" id="3038990at2759"/>
<keyword evidence="4" id="KW-1185">Reference proteome</keyword>
<evidence type="ECO:0000313" key="4">
    <source>
        <dbReference type="Proteomes" id="UP000298030"/>
    </source>
</evidence>
<proteinExistence type="predicted"/>
<dbReference type="STRING" id="71717.A0A4Y7RR43"/>
<accession>A0A4Y7RR43</accession>
<dbReference type="Pfam" id="PF20151">
    <property type="entry name" value="DUF6533"/>
    <property type="match status" value="1"/>
</dbReference>
<dbReference type="Proteomes" id="UP000298030">
    <property type="component" value="Unassembled WGS sequence"/>
</dbReference>
<gene>
    <name evidence="3" type="ORF">FA13DRAFT_1886764</name>
</gene>
<evidence type="ECO:0000259" key="2">
    <source>
        <dbReference type="Pfam" id="PF20151"/>
    </source>
</evidence>
<name>A0A4Y7RR43_COPMI</name>
<evidence type="ECO:0000256" key="1">
    <source>
        <dbReference type="SAM" id="Phobius"/>
    </source>
</evidence>
<keyword evidence="1" id="KW-1133">Transmembrane helix</keyword>
<dbReference type="InterPro" id="IPR045340">
    <property type="entry name" value="DUF6533"/>
</dbReference>
<reference evidence="3 4" key="1">
    <citation type="journal article" date="2019" name="Nat. Ecol. Evol.">
        <title>Megaphylogeny resolves global patterns of mushroom evolution.</title>
        <authorList>
            <person name="Varga T."/>
            <person name="Krizsan K."/>
            <person name="Foldi C."/>
            <person name="Dima B."/>
            <person name="Sanchez-Garcia M."/>
            <person name="Sanchez-Ramirez S."/>
            <person name="Szollosi G.J."/>
            <person name="Szarkandi J.G."/>
            <person name="Papp V."/>
            <person name="Albert L."/>
            <person name="Andreopoulos W."/>
            <person name="Angelini C."/>
            <person name="Antonin V."/>
            <person name="Barry K.W."/>
            <person name="Bougher N.L."/>
            <person name="Buchanan P."/>
            <person name="Buyck B."/>
            <person name="Bense V."/>
            <person name="Catcheside P."/>
            <person name="Chovatia M."/>
            <person name="Cooper J."/>
            <person name="Damon W."/>
            <person name="Desjardin D."/>
            <person name="Finy P."/>
            <person name="Geml J."/>
            <person name="Haridas S."/>
            <person name="Hughes K."/>
            <person name="Justo A."/>
            <person name="Karasinski D."/>
            <person name="Kautmanova I."/>
            <person name="Kiss B."/>
            <person name="Kocsube S."/>
            <person name="Kotiranta H."/>
            <person name="LaButti K.M."/>
            <person name="Lechner B.E."/>
            <person name="Liimatainen K."/>
            <person name="Lipzen A."/>
            <person name="Lukacs Z."/>
            <person name="Mihaltcheva S."/>
            <person name="Morgado L.N."/>
            <person name="Niskanen T."/>
            <person name="Noordeloos M.E."/>
            <person name="Ohm R.A."/>
            <person name="Ortiz-Santana B."/>
            <person name="Ovrebo C."/>
            <person name="Racz N."/>
            <person name="Riley R."/>
            <person name="Savchenko A."/>
            <person name="Shiryaev A."/>
            <person name="Soop K."/>
            <person name="Spirin V."/>
            <person name="Szebenyi C."/>
            <person name="Tomsovsky M."/>
            <person name="Tulloss R.E."/>
            <person name="Uehling J."/>
            <person name="Grigoriev I.V."/>
            <person name="Vagvolgyi C."/>
            <person name="Papp T."/>
            <person name="Martin F.M."/>
            <person name="Miettinen O."/>
            <person name="Hibbett D.S."/>
            <person name="Nagy L.G."/>
        </authorList>
    </citation>
    <scope>NUCLEOTIDE SEQUENCE [LARGE SCALE GENOMIC DNA]</scope>
    <source>
        <strain evidence="3 4">FP101781</strain>
    </source>
</reference>
<evidence type="ECO:0000313" key="3">
    <source>
        <dbReference type="EMBL" id="TEB11311.1"/>
    </source>
</evidence>
<organism evidence="3 4">
    <name type="scientific">Coprinellus micaceus</name>
    <name type="common">Glistening ink-cap mushroom</name>
    <name type="synonym">Coprinus micaceus</name>
    <dbReference type="NCBI Taxonomy" id="71717"/>
    <lineage>
        <taxon>Eukaryota</taxon>
        <taxon>Fungi</taxon>
        <taxon>Dikarya</taxon>
        <taxon>Basidiomycota</taxon>
        <taxon>Agaricomycotina</taxon>
        <taxon>Agaricomycetes</taxon>
        <taxon>Agaricomycetidae</taxon>
        <taxon>Agaricales</taxon>
        <taxon>Agaricineae</taxon>
        <taxon>Psathyrellaceae</taxon>
        <taxon>Coprinellus</taxon>
    </lineage>
</organism>
<dbReference type="EMBL" id="QPFP01000449">
    <property type="protein sequence ID" value="TEB11311.1"/>
    <property type="molecule type" value="Genomic_DNA"/>
</dbReference>
<keyword evidence="1" id="KW-0472">Membrane</keyword>
<comment type="caution">
    <text evidence="3">The sequence shown here is derived from an EMBL/GenBank/DDBJ whole genome shotgun (WGS) entry which is preliminary data.</text>
</comment>
<feature type="domain" description="DUF6533" evidence="2">
    <location>
        <begin position="34"/>
        <end position="78"/>
    </location>
</feature>
<feature type="transmembrane region" description="Helical" evidence="1">
    <location>
        <begin position="29"/>
        <end position="48"/>
    </location>
</feature>
<dbReference type="AlphaFoldDB" id="A0A4Y7RR43"/>
<sequence>MRRRPRYHTQPSIHIPRYPMSAPGPRRRCLIGSYVVVGSLAVILWDILQNLPADLKILTQSRIRLPSIVYLVSRLLSLAHVLWSAVFYVSAVGNCADNLLGLSVLYPLSISASDPASPLSYAPRVRRQPSSRWPILRPLVLCVGRDNHSAVWGRGFCHRSY</sequence>